<dbReference type="Pfam" id="PF07992">
    <property type="entry name" value="Pyr_redox_2"/>
    <property type="match status" value="1"/>
</dbReference>
<evidence type="ECO:0000256" key="5">
    <source>
        <dbReference type="ARBA" id="ARBA00023002"/>
    </source>
</evidence>
<evidence type="ECO:0000313" key="10">
    <source>
        <dbReference type="EMBL" id="MBA8792456.1"/>
    </source>
</evidence>
<comment type="similarity">
    <text evidence="1">Belongs to the NADH dehydrogenase family.</text>
</comment>
<proteinExistence type="inferred from homology"/>
<dbReference type="PRINTS" id="PR00368">
    <property type="entry name" value="FADPNR"/>
</dbReference>
<evidence type="ECO:0000256" key="3">
    <source>
        <dbReference type="ARBA" id="ARBA00022630"/>
    </source>
</evidence>
<keyword evidence="8" id="KW-0812">Transmembrane</keyword>
<evidence type="ECO:0000256" key="4">
    <source>
        <dbReference type="ARBA" id="ARBA00022827"/>
    </source>
</evidence>
<organism evidence="10 11">
    <name type="scientific">Microlunatus kandeliicorticis</name>
    <dbReference type="NCBI Taxonomy" id="1759536"/>
    <lineage>
        <taxon>Bacteria</taxon>
        <taxon>Bacillati</taxon>
        <taxon>Actinomycetota</taxon>
        <taxon>Actinomycetes</taxon>
        <taxon>Propionibacteriales</taxon>
        <taxon>Propionibacteriaceae</taxon>
        <taxon>Microlunatus</taxon>
    </lineage>
</organism>
<comment type="catalytic activity">
    <reaction evidence="7">
        <text>a quinone + NADH + H(+) = a quinol + NAD(+)</text>
        <dbReference type="Rhea" id="RHEA:46160"/>
        <dbReference type="ChEBI" id="CHEBI:15378"/>
        <dbReference type="ChEBI" id="CHEBI:24646"/>
        <dbReference type="ChEBI" id="CHEBI:57540"/>
        <dbReference type="ChEBI" id="CHEBI:57945"/>
        <dbReference type="ChEBI" id="CHEBI:132124"/>
        <dbReference type="EC" id="1.6.5.9"/>
    </reaction>
</comment>
<dbReference type="SUPFAM" id="SSF51905">
    <property type="entry name" value="FAD/NAD(P)-binding domain"/>
    <property type="match status" value="1"/>
</dbReference>
<protein>
    <recommendedName>
        <fullName evidence="2">NADH:ubiquinone reductase (non-electrogenic)</fullName>
        <ecNumber evidence="2">1.6.5.9</ecNumber>
    </recommendedName>
</protein>
<accession>A0A7W3INR3</accession>
<evidence type="ECO:0000313" key="11">
    <source>
        <dbReference type="Proteomes" id="UP000523079"/>
    </source>
</evidence>
<dbReference type="PANTHER" id="PTHR43706:SF47">
    <property type="entry name" value="EXTERNAL NADH-UBIQUINONE OXIDOREDUCTASE 1, MITOCHONDRIAL-RELATED"/>
    <property type="match status" value="1"/>
</dbReference>
<feature type="transmembrane region" description="Helical" evidence="8">
    <location>
        <begin position="363"/>
        <end position="382"/>
    </location>
</feature>
<evidence type="ECO:0000256" key="7">
    <source>
        <dbReference type="ARBA" id="ARBA00047599"/>
    </source>
</evidence>
<sequence length="433" mass="47091">MTEMPHVVVVGAGFAGVAVTRELAKRGFRVTVVDRHPYNTFQPLLYQVATGGLNAGDVTYSLRFLSAKNKANFRRTKVVGIDHDHNEVICDDGVRIPYDYLVLGTGITTNHFGIPGAAEYTMSMYTRAEALKVRDTIFGGLENIAGTSHPGTGGFTVVVVGGGPTGVEMAGSLAELKDSAIPTTYPELDPKKVHVVLVEMANALLLPFDEKLQRYTLSELVKRGVDVRLRTALSEVHPDHVVFKDGNRLDVDLVIWAAGVSGSKELNDWGVPIGRGGRIEVGTDCRVKGFDNVFAIGDVALITENPLPQLAQPAIQEGKFVARQIGRLVNGEDTEEFHYFDKGTMATIGNRAAVLQLPNGFKMTGTFAWLGWIVLHIAYLLGGRNRVQTLVNLAARYATWPRRAGAIVGDVNETPQQAKVKASKKKEQLSQRS</sequence>
<gene>
    <name evidence="10" type="ORF">FHX74_000050</name>
</gene>
<evidence type="ECO:0000256" key="8">
    <source>
        <dbReference type="SAM" id="Phobius"/>
    </source>
</evidence>
<dbReference type="InterPro" id="IPR036188">
    <property type="entry name" value="FAD/NAD-bd_sf"/>
</dbReference>
<evidence type="ECO:0000256" key="1">
    <source>
        <dbReference type="ARBA" id="ARBA00005272"/>
    </source>
</evidence>
<keyword evidence="5 10" id="KW-0560">Oxidoreductase</keyword>
<feature type="domain" description="FAD/NAD(P)-binding" evidence="9">
    <location>
        <begin position="6"/>
        <end position="318"/>
    </location>
</feature>
<evidence type="ECO:0000256" key="6">
    <source>
        <dbReference type="ARBA" id="ARBA00023027"/>
    </source>
</evidence>
<evidence type="ECO:0000256" key="2">
    <source>
        <dbReference type="ARBA" id="ARBA00012637"/>
    </source>
</evidence>
<dbReference type="GO" id="GO:0050136">
    <property type="term" value="F:NADH dehydrogenase (quinone) (non-electrogenic) activity"/>
    <property type="evidence" value="ECO:0007669"/>
    <property type="project" value="UniProtKB-EC"/>
</dbReference>
<keyword evidence="3" id="KW-0285">Flavoprotein</keyword>
<dbReference type="InterPro" id="IPR023753">
    <property type="entry name" value="FAD/NAD-binding_dom"/>
</dbReference>
<dbReference type="EC" id="1.6.5.9" evidence="2"/>
<keyword evidence="4" id="KW-0274">FAD</keyword>
<reference evidence="10 11" key="1">
    <citation type="submission" date="2020-07" db="EMBL/GenBank/DDBJ databases">
        <title>Sequencing the genomes of 1000 actinobacteria strains.</title>
        <authorList>
            <person name="Klenk H.-P."/>
        </authorList>
    </citation>
    <scope>NUCLEOTIDE SEQUENCE [LARGE SCALE GENOMIC DNA]</scope>
    <source>
        <strain evidence="10 11">DSM 100723</strain>
    </source>
</reference>
<keyword evidence="8" id="KW-1133">Transmembrane helix</keyword>
<keyword evidence="11" id="KW-1185">Reference proteome</keyword>
<dbReference type="Proteomes" id="UP000523079">
    <property type="component" value="Unassembled WGS sequence"/>
</dbReference>
<name>A0A7W3INR3_9ACTN</name>
<evidence type="ECO:0000259" key="9">
    <source>
        <dbReference type="Pfam" id="PF07992"/>
    </source>
</evidence>
<keyword evidence="8" id="KW-0472">Membrane</keyword>
<dbReference type="InterPro" id="IPR045024">
    <property type="entry name" value="NDH-2"/>
</dbReference>
<dbReference type="PRINTS" id="PR00411">
    <property type="entry name" value="PNDRDTASEI"/>
</dbReference>
<dbReference type="AlphaFoldDB" id="A0A7W3INR3"/>
<comment type="caution">
    <text evidence="10">The sequence shown here is derived from an EMBL/GenBank/DDBJ whole genome shotgun (WGS) entry which is preliminary data.</text>
</comment>
<dbReference type="PANTHER" id="PTHR43706">
    <property type="entry name" value="NADH DEHYDROGENASE"/>
    <property type="match status" value="1"/>
</dbReference>
<dbReference type="Gene3D" id="3.50.50.100">
    <property type="match status" value="1"/>
</dbReference>
<dbReference type="EMBL" id="JACGWT010000001">
    <property type="protein sequence ID" value="MBA8792456.1"/>
    <property type="molecule type" value="Genomic_DNA"/>
</dbReference>
<keyword evidence="6" id="KW-0520">NAD</keyword>